<dbReference type="GO" id="GO:0016989">
    <property type="term" value="F:sigma factor antagonist activity"/>
    <property type="evidence" value="ECO:0007669"/>
    <property type="project" value="TreeGrafter"/>
</dbReference>
<dbReference type="Proteomes" id="UP000319700">
    <property type="component" value="Unassembled WGS sequence"/>
</dbReference>
<evidence type="ECO:0000259" key="2">
    <source>
        <dbReference type="Pfam" id="PF04773"/>
    </source>
</evidence>
<proteinExistence type="predicted"/>
<name>A0A502EBX5_9FLAO</name>
<dbReference type="RefSeq" id="WP_140511344.1">
    <property type="nucleotide sequence ID" value="NZ_RCZH01000020.1"/>
</dbReference>
<dbReference type="Gene3D" id="2.60.120.1440">
    <property type="match status" value="1"/>
</dbReference>
<dbReference type="InterPro" id="IPR032508">
    <property type="entry name" value="FecR_C"/>
</dbReference>
<evidence type="ECO:0000313" key="4">
    <source>
        <dbReference type="EMBL" id="TPG33891.1"/>
    </source>
</evidence>
<protein>
    <submittedName>
        <fullName evidence="4">FecR family protein</fullName>
    </submittedName>
</protein>
<keyword evidence="5" id="KW-1185">Reference proteome</keyword>
<dbReference type="Gene3D" id="3.55.50.30">
    <property type="match status" value="1"/>
</dbReference>
<dbReference type="PANTHER" id="PTHR30273">
    <property type="entry name" value="PERIPLASMIC SIGNAL SENSOR AND SIGMA FACTOR ACTIVATOR FECR-RELATED"/>
    <property type="match status" value="1"/>
</dbReference>
<evidence type="ECO:0000313" key="5">
    <source>
        <dbReference type="Proteomes" id="UP000319700"/>
    </source>
</evidence>
<dbReference type="Pfam" id="PF16344">
    <property type="entry name" value="FecR_C"/>
    <property type="match status" value="1"/>
</dbReference>
<comment type="caution">
    <text evidence="4">The sequence shown here is derived from an EMBL/GenBank/DDBJ whole genome shotgun (WGS) entry which is preliminary data.</text>
</comment>
<feature type="transmembrane region" description="Helical" evidence="1">
    <location>
        <begin position="84"/>
        <end position="101"/>
    </location>
</feature>
<gene>
    <name evidence="4" type="ORF">EAH81_23360</name>
</gene>
<reference evidence="4 5" key="1">
    <citation type="journal article" date="2019" name="Environ. Microbiol.">
        <title>Species interactions and distinct microbial communities in high Arctic permafrost affected cryosols are associated with the CH4 and CO2 gas fluxes.</title>
        <authorList>
            <person name="Altshuler I."/>
            <person name="Hamel J."/>
            <person name="Turney S."/>
            <person name="Magnuson E."/>
            <person name="Levesque R."/>
            <person name="Greer C."/>
            <person name="Whyte L.G."/>
        </authorList>
    </citation>
    <scope>NUCLEOTIDE SEQUENCE [LARGE SCALE GENOMIC DNA]</scope>
    <source>
        <strain evidence="4 5">42</strain>
    </source>
</reference>
<dbReference type="PANTHER" id="PTHR30273:SF2">
    <property type="entry name" value="PROTEIN FECR"/>
    <property type="match status" value="1"/>
</dbReference>
<feature type="domain" description="Protein FecR C-terminal" evidence="3">
    <location>
        <begin position="318"/>
        <end position="387"/>
    </location>
</feature>
<dbReference type="OrthoDB" id="651134at2"/>
<evidence type="ECO:0000259" key="3">
    <source>
        <dbReference type="Pfam" id="PF16344"/>
    </source>
</evidence>
<dbReference type="InterPro" id="IPR012373">
    <property type="entry name" value="Ferrdict_sens_TM"/>
</dbReference>
<accession>A0A502EBX5</accession>
<dbReference type="Pfam" id="PF04773">
    <property type="entry name" value="FecR"/>
    <property type="match status" value="1"/>
</dbReference>
<feature type="domain" description="FecR protein" evidence="2">
    <location>
        <begin position="173"/>
        <end position="268"/>
    </location>
</feature>
<organism evidence="4 5">
    <name type="scientific">Flavobacterium pectinovorum</name>
    <dbReference type="NCBI Taxonomy" id="29533"/>
    <lineage>
        <taxon>Bacteria</taxon>
        <taxon>Pseudomonadati</taxon>
        <taxon>Bacteroidota</taxon>
        <taxon>Flavobacteriia</taxon>
        <taxon>Flavobacteriales</taxon>
        <taxon>Flavobacteriaceae</taxon>
        <taxon>Flavobacterium</taxon>
    </lineage>
</organism>
<keyword evidence="1" id="KW-1133">Transmembrane helix</keyword>
<keyword evidence="1" id="KW-0472">Membrane</keyword>
<dbReference type="AlphaFoldDB" id="A0A502EBX5"/>
<dbReference type="EMBL" id="RCZH01000020">
    <property type="protein sequence ID" value="TPG33891.1"/>
    <property type="molecule type" value="Genomic_DNA"/>
</dbReference>
<sequence>MDFKKVEIIIIKYFSQSANMQDLDILNKWIEDPENQVIFQDYVKTHFAVTLAMNNPDIKTVKKALLKEIRKEKKKVQKYRLRSLMKYAAIAIIFLGIGVLLQKNVFNANNSKEIIVPKKDEITLKLGNGNIKVIAADGTSKVYDANGKVVGEQNGKELVYTNDPKVTKLVYNTLSIPNGKRFNITLSDGTVVYLNAGSSMTYPVQFIKNEKRKIFLTGEAFFEVAHDKKHPFIVNANKLDVQVYGTKFNVSNYQEDDATDVVLVEGSVSMAESGSAGKSKNEIFLSPGYKGTFIKDNKKISNEKVNTSLYTSWMNGNLVFRQESFENIIKKLERHYNVIIINNNKNLAKETFNATIETDHESIEQVFNYFKKVYQINYSIVENKIIIN</sequence>
<keyword evidence="1" id="KW-0812">Transmembrane</keyword>
<dbReference type="InterPro" id="IPR006860">
    <property type="entry name" value="FecR"/>
</dbReference>
<evidence type="ECO:0000256" key="1">
    <source>
        <dbReference type="SAM" id="Phobius"/>
    </source>
</evidence>